<feature type="region of interest" description="Disordered" evidence="1">
    <location>
        <begin position="1"/>
        <end position="45"/>
    </location>
</feature>
<dbReference type="PANTHER" id="PTHR33373">
    <property type="entry name" value="OS07G0479600 PROTEIN"/>
    <property type="match status" value="1"/>
</dbReference>
<gene>
    <name evidence="3" type="ORF">ZIOFF_070186</name>
</gene>
<sequence length="263" mass="29448">MREDEGKIKSGYSRQRGTHETAALTSSSASISQSRGLLKKRDGNAKQPHRRSYAIRFGGEFDRFGQGFVGDLGWGFLCFVLRSFGSGQFGQVAGASCPNGETDALFAIKNSCCLGLLAETRSSSERTLKSPLKRDQSLIGWGSQWSSSSREMENNVNNISLLDTHHPSTPISACKDIKAAVINTNNHSFVNQGAITWNEMRREWLGDSSKRWRRRSEPSISWLSTYDDLLSTTQPFPQAIPLWVCQEMVDFLVDIWHEEGLYD</sequence>
<dbReference type="Pfam" id="PF13259">
    <property type="entry name" value="clamp_Gag1-like"/>
    <property type="match status" value="1"/>
</dbReference>
<protein>
    <recommendedName>
        <fullName evidence="2">Gag1-like clamp domain-containing protein</fullName>
    </recommendedName>
</protein>
<dbReference type="Proteomes" id="UP000734854">
    <property type="component" value="Unassembled WGS sequence"/>
</dbReference>
<accession>A0A8J5CC86</accession>
<evidence type="ECO:0000259" key="2">
    <source>
        <dbReference type="Pfam" id="PF13259"/>
    </source>
</evidence>
<organism evidence="3 4">
    <name type="scientific">Zingiber officinale</name>
    <name type="common">Ginger</name>
    <name type="synonym">Amomum zingiber</name>
    <dbReference type="NCBI Taxonomy" id="94328"/>
    <lineage>
        <taxon>Eukaryota</taxon>
        <taxon>Viridiplantae</taxon>
        <taxon>Streptophyta</taxon>
        <taxon>Embryophyta</taxon>
        <taxon>Tracheophyta</taxon>
        <taxon>Spermatophyta</taxon>
        <taxon>Magnoliopsida</taxon>
        <taxon>Liliopsida</taxon>
        <taxon>Zingiberales</taxon>
        <taxon>Zingiberaceae</taxon>
        <taxon>Zingiber</taxon>
    </lineage>
</organism>
<dbReference type="PANTHER" id="PTHR33373:SF28">
    <property type="entry name" value="OS07G0479600 PROTEIN"/>
    <property type="match status" value="1"/>
</dbReference>
<dbReference type="InterPro" id="IPR025124">
    <property type="entry name" value="Gag1-like_clamp"/>
</dbReference>
<evidence type="ECO:0000313" key="3">
    <source>
        <dbReference type="EMBL" id="KAG6472709.1"/>
    </source>
</evidence>
<dbReference type="AlphaFoldDB" id="A0A8J5CC86"/>
<keyword evidence="4" id="KW-1185">Reference proteome</keyword>
<proteinExistence type="predicted"/>
<feature type="domain" description="Gag1-like clamp" evidence="2">
    <location>
        <begin position="218"/>
        <end position="263"/>
    </location>
</feature>
<dbReference type="EMBL" id="JACMSC010000020">
    <property type="protein sequence ID" value="KAG6472709.1"/>
    <property type="molecule type" value="Genomic_DNA"/>
</dbReference>
<evidence type="ECO:0000313" key="4">
    <source>
        <dbReference type="Proteomes" id="UP000734854"/>
    </source>
</evidence>
<name>A0A8J5CC86_ZINOF</name>
<reference evidence="3 4" key="1">
    <citation type="submission" date="2020-08" db="EMBL/GenBank/DDBJ databases">
        <title>Plant Genome Project.</title>
        <authorList>
            <person name="Zhang R.-G."/>
        </authorList>
    </citation>
    <scope>NUCLEOTIDE SEQUENCE [LARGE SCALE GENOMIC DNA]</scope>
    <source>
        <tissue evidence="3">Rhizome</tissue>
    </source>
</reference>
<comment type="caution">
    <text evidence="3">The sequence shown here is derived from an EMBL/GenBank/DDBJ whole genome shotgun (WGS) entry which is preliminary data.</text>
</comment>
<evidence type="ECO:0000256" key="1">
    <source>
        <dbReference type="SAM" id="MobiDB-lite"/>
    </source>
</evidence>